<dbReference type="Gene3D" id="3.10.10.10">
    <property type="entry name" value="HIV Type 1 Reverse Transcriptase, subunit A, domain 1"/>
    <property type="match status" value="1"/>
</dbReference>
<protein>
    <recommendedName>
        <fullName evidence="1">Reverse transcriptase domain-containing protein</fullName>
    </recommendedName>
</protein>
<gene>
    <name evidence="2" type="ORF">BSL78_13603</name>
</gene>
<dbReference type="AlphaFoldDB" id="A0A2G8KNG4"/>
<dbReference type="OrthoDB" id="6776789at2759"/>
<keyword evidence="3" id="KW-1185">Reference proteome</keyword>
<dbReference type="InterPro" id="IPR000477">
    <property type="entry name" value="RT_dom"/>
</dbReference>
<name>A0A2G8KNG4_STIJA</name>
<evidence type="ECO:0000313" key="2">
    <source>
        <dbReference type="EMBL" id="PIK49541.1"/>
    </source>
</evidence>
<dbReference type="CDD" id="cd01647">
    <property type="entry name" value="RT_LTR"/>
    <property type="match status" value="1"/>
</dbReference>
<dbReference type="Gene3D" id="3.30.70.270">
    <property type="match status" value="1"/>
</dbReference>
<dbReference type="EMBL" id="MRZV01000461">
    <property type="protein sequence ID" value="PIK49541.1"/>
    <property type="molecule type" value="Genomic_DNA"/>
</dbReference>
<evidence type="ECO:0000313" key="3">
    <source>
        <dbReference type="Proteomes" id="UP000230750"/>
    </source>
</evidence>
<dbReference type="InterPro" id="IPR043502">
    <property type="entry name" value="DNA/RNA_pol_sf"/>
</dbReference>
<accession>A0A2G8KNG4</accession>
<dbReference type="InterPro" id="IPR043128">
    <property type="entry name" value="Rev_trsase/Diguanyl_cyclase"/>
</dbReference>
<proteinExistence type="predicted"/>
<dbReference type="Pfam" id="PF00078">
    <property type="entry name" value="RVT_1"/>
    <property type="match status" value="1"/>
</dbReference>
<dbReference type="PANTHER" id="PTHR37984:SF5">
    <property type="entry name" value="PROTEIN NYNRIN-LIKE"/>
    <property type="match status" value="1"/>
</dbReference>
<evidence type="ECO:0000259" key="1">
    <source>
        <dbReference type="Pfam" id="PF00078"/>
    </source>
</evidence>
<dbReference type="SUPFAM" id="SSF56672">
    <property type="entry name" value="DNA/RNA polymerases"/>
    <property type="match status" value="1"/>
</dbReference>
<reference evidence="2 3" key="1">
    <citation type="journal article" date="2017" name="PLoS Biol.">
        <title>The sea cucumber genome provides insights into morphological evolution and visceral regeneration.</title>
        <authorList>
            <person name="Zhang X."/>
            <person name="Sun L."/>
            <person name="Yuan J."/>
            <person name="Sun Y."/>
            <person name="Gao Y."/>
            <person name="Zhang L."/>
            <person name="Li S."/>
            <person name="Dai H."/>
            <person name="Hamel J.F."/>
            <person name="Liu C."/>
            <person name="Yu Y."/>
            <person name="Liu S."/>
            <person name="Lin W."/>
            <person name="Guo K."/>
            <person name="Jin S."/>
            <person name="Xu P."/>
            <person name="Storey K.B."/>
            <person name="Huan P."/>
            <person name="Zhang T."/>
            <person name="Zhou Y."/>
            <person name="Zhang J."/>
            <person name="Lin C."/>
            <person name="Li X."/>
            <person name="Xing L."/>
            <person name="Huo D."/>
            <person name="Sun M."/>
            <person name="Wang L."/>
            <person name="Mercier A."/>
            <person name="Li F."/>
            <person name="Yang H."/>
            <person name="Xiang J."/>
        </authorList>
    </citation>
    <scope>NUCLEOTIDE SEQUENCE [LARGE SCALE GENOMIC DNA]</scope>
    <source>
        <strain evidence="2">Shaxun</strain>
        <tissue evidence="2">Muscle</tissue>
    </source>
</reference>
<dbReference type="PANTHER" id="PTHR37984">
    <property type="entry name" value="PROTEIN CBG26694"/>
    <property type="match status" value="1"/>
</dbReference>
<sequence length="138" mass="16037">MRQPHALMDRIKKKLSEMEKEGHIAKVTAEPTDWVNSIVTVVKQYKVRICLDPKDLNRATRREHYKIPTVEEIVASIPDATVLSVLDAKSGLLQIKIYYESSLLTTFNTPIGRYRWFRLPFGIKSALEMFQRIMDNML</sequence>
<organism evidence="2 3">
    <name type="scientific">Stichopus japonicus</name>
    <name type="common">Sea cucumber</name>
    <dbReference type="NCBI Taxonomy" id="307972"/>
    <lineage>
        <taxon>Eukaryota</taxon>
        <taxon>Metazoa</taxon>
        <taxon>Echinodermata</taxon>
        <taxon>Eleutherozoa</taxon>
        <taxon>Echinozoa</taxon>
        <taxon>Holothuroidea</taxon>
        <taxon>Aspidochirotacea</taxon>
        <taxon>Aspidochirotida</taxon>
        <taxon>Stichopodidae</taxon>
        <taxon>Apostichopus</taxon>
    </lineage>
</organism>
<dbReference type="Proteomes" id="UP000230750">
    <property type="component" value="Unassembled WGS sequence"/>
</dbReference>
<feature type="domain" description="Reverse transcriptase" evidence="1">
    <location>
        <begin position="46"/>
        <end position="138"/>
    </location>
</feature>
<comment type="caution">
    <text evidence="2">The sequence shown here is derived from an EMBL/GenBank/DDBJ whole genome shotgun (WGS) entry which is preliminary data.</text>
</comment>
<dbReference type="InterPro" id="IPR050951">
    <property type="entry name" value="Retrovirus_Pol_polyprotein"/>
</dbReference>